<comment type="caution">
    <text evidence="1">The sequence shown here is derived from an EMBL/GenBank/DDBJ whole genome shotgun (WGS) entry which is preliminary data.</text>
</comment>
<dbReference type="Proteomes" id="UP000269221">
    <property type="component" value="Unassembled WGS sequence"/>
</dbReference>
<dbReference type="AlphaFoldDB" id="A0A3M0KKX8"/>
<accession>A0A3M0KKX8</accession>
<protein>
    <submittedName>
        <fullName evidence="1">Uncharacterized protein</fullName>
    </submittedName>
</protein>
<reference evidence="1 2" key="1">
    <citation type="submission" date="2018-07" db="EMBL/GenBank/DDBJ databases">
        <title>A high quality draft genome assembly of the barn swallow (H. rustica rustica).</title>
        <authorList>
            <person name="Formenti G."/>
            <person name="Chiara M."/>
            <person name="Poveda L."/>
            <person name="Francoijs K.-J."/>
            <person name="Bonisoli-Alquati A."/>
            <person name="Canova L."/>
            <person name="Gianfranceschi L."/>
            <person name="Horner D.S."/>
            <person name="Saino N."/>
        </authorList>
    </citation>
    <scope>NUCLEOTIDE SEQUENCE [LARGE SCALE GENOMIC DNA]</scope>
    <source>
        <strain evidence="1">Chelidonia</strain>
        <tissue evidence="1">Blood</tissue>
    </source>
</reference>
<gene>
    <name evidence="1" type="ORF">DUI87_08805</name>
</gene>
<evidence type="ECO:0000313" key="2">
    <source>
        <dbReference type="Proteomes" id="UP000269221"/>
    </source>
</evidence>
<evidence type="ECO:0000313" key="1">
    <source>
        <dbReference type="EMBL" id="RMC13725.1"/>
    </source>
</evidence>
<dbReference type="EMBL" id="QRBI01000105">
    <property type="protein sequence ID" value="RMC13725.1"/>
    <property type="molecule type" value="Genomic_DNA"/>
</dbReference>
<name>A0A3M0KKX8_HIRRU</name>
<organism evidence="1 2">
    <name type="scientific">Hirundo rustica rustica</name>
    <dbReference type="NCBI Taxonomy" id="333673"/>
    <lineage>
        <taxon>Eukaryota</taxon>
        <taxon>Metazoa</taxon>
        <taxon>Chordata</taxon>
        <taxon>Craniata</taxon>
        <taxon>Vertebrata</taxon>
        <taxon>Euteleostomi</taxon>
        <taxon>Archelosauria</taxon>
        <taxon>Archosauria</taxon>
        <taxon>Dinosauria</taxon>
        <taxon>Saurischia</taxon>
        <taxon>Theropoda</taxon>
        <taxon>Coelurosauria</taxon>
        <taxon>Aves</taxon>
        <taxon>Neognathae</taxon>
        <taxon>Neoaves</taxon>
        <taxon>Telluraves</taxon>
        <taxon>Australaves</taxon>
        <taxon>Passeriformes</taxon>
        <taxon>Sylvioidea</taxon>
        <taxon>Hirundinidae</taxon>
        <taxon>Hirundo</taxon>
    </lineage>
</organism>
<proteinExistence type="predicted"/>
<keyword evidence="2" id="KW-1185">Reference proteome</keyword>
<sequence>MVSSSDMTICSGKFAMKDLDQYGQVSETVVFVGILTELIDKLLSINNSRGKKGAGESDNCNYGDKIITGAEDLVIPNASAAFIHDANYTNSL</sequence>